<name>A0A8J7IXD0_9RHOB</name>
<accession>A0A8J7IXD0</accession>
<evidence type="ECO:0000256" key="8">
    <source>
        <dbReference type="ARBA" id="ARBA00066884"/>
    </source>
</evidence>
<feature type="transmembrane region" description="Helical" evidence="13">
    <location>
        <begin position="23"/>
        <end position="44"/>
    </location>
</feature>
<dbReference type="PANTHER" id="PTHR10953:SF102">
    <property type="entry name" value="ADENYLYLTRANSFERASE AND SULFURTRANSFERASE MOCS3"/>
    <property type="match status" value="1"/>
</dbReference>
<evidence type="ECO:0000256" key="6">
    <source>
        <dbReference type="ARBA" id="ARBA00055169"/>
    </source>
</evidence>
<evidence type="ECO:0000256" key="2">
    <source>
        <dbReference type="ARBA" id="ARBA00022679"/>
    </source>
</evidence>
<evidence type="ECO:0000256" key="3">
    <source>
        <dbReference type="ARBA" id="ARBA00022741"/>
    </source>
</evidence>
<evidence type="ECO:0000256" key="12">
    <source>
        <dbReference type="ARBA" id="ARBA00078531"/>
    </source>
</evidence>
<keyword evidence="4" id="KW-0067">ATP-binding</keyword>
<evidence type="ECO:0000313" key="16">
    <source>
        <dbReference type="Proteomes" id="UP000640583"/>
    </source>
</evidence>
<comment type="subunit">
    <text evidence="7">Homodimer. Forms a stable heterotetrameric complex of 2 MoeB and 2 MoaD during adenylation of MoaD.</text>
</comment>
<keyword evidence="13" id="KW-1133">Transmembrane helix</keyword>
<reference evidence="15" key="1">
    <citation type="submission" date="2020-10" db="EMBL/GenBank/DDBJ databases">
        <title>Paenihalocynthiibacter styelae gen. nov., sp. nov., isolated from stalked sea squirt Styela clava.</title>
        <authorList>
            <person name="Kim Y.-O."/>
            <person name="Yoon J.-H."/>
        </authorList>
    </citation>
    <scope>NUCLEOTIDE SEQUENCE</scope>
    <source>
        <strain evidence="15">MYP1-1</strain>
    </source>
</reference>
<evidence type="ECO:0000313" key="15">
    <source>
        <dbReference type="EMBL" id="MBI1494628.1"/>
    </source>
</evidence>
<dbReference type="Gene3D" id="3.40.50.720">
    <property type="entry name" value="NAD(P)-binding Rossmann-like Domain"/>
    <property type="match status" value="1"/>
</dbReference>
<evidence type="ECO:0000256" key="13">
    <source>
        <dbReference type="SAM" id="Phobius"/>
    </source>
</evidence>
<comment type="function">
    <text evidence="6">Catalyzes the adenylation by ATP of the carboxyl group of the C-terminal glycine of sulfur carrier protein MoaD.</text>
</comment>
<evidence type="ECO:0000256" key="5">
    <source>
        <dbReference type="ARBA" id="ARBA00052218"/>
    </source>
</evidence>
<sequence>MALIAAVLWGIGMLMKVSVRSRLILIGIVAGVRFIPIFFMLPLLLQTEFFLMELWGAAAFAVFAVLVVLYARWVRGLKAQRQPVKVETVEEPAQAVPAKPASLFAEGELERYARHIVLHDIGGPGQKALKQARVLVIGAGGLGSPALLYLAASGVGTIEIVDDDVVELSNLQRQVIHSEAGEGTLKVASAAERIRQINSHCNVIAHNMRLDDISAEPLISGVDLVLDGCDNFKTRYLVNEYCTRLGKPLISGALSQWEGQISVFDPASGTPCYRCVFPEAPAGDNAPTCATAGVLSPLPGVVGSMMVAEAVKLITGAGQALRGEMLIYDAKYAETRKIRLQKGYNCPVCGDQG</sequence>
<keyword evidence="16" id="KW-1185">Reference proteome</keyword>
<dbReference type="Pfam" id="PF00899">
    <property type="entry name" value="ThiF"/>
    <property type="match status" value="1"/>
</dbReference>
<dbReference type="InterPro" id="IPR045886">
    <property type="entry name" value="ThiF/MoeB/HesA"/>
</dbReference>
<evidence type="ECO:0000256" key="10">
    <source>
        <dbReference type="ARBA" id="ARBA00075110"/>
    </source>
</evidence>
<dbReference type="Proteomes" id="UP000640583">
    <property type="component" value="Unassembled WGS sequence"/>
</dbReference>
<proteinExistence type="inferred from homology"/>
<dbReference type="EC" id="2.7.7.80" evidence="8"/>
<feature type="domain" description="THIF-type NAD/FAD binding fold" evidence="14">
    <location>
        <begin position="112"/>
        <end position="347"/>
    </location>
</feature>
<evidence type="ECO:0000256" key="1">
    <source>
        <dbReference type="ARBA" id="ARBA00009919"/>
    </source>
</evidence>
<keyword evidence="3" id="KW-0547">Nucleotide-binding</keyword>
<dbReference type="GO" id="GO:0005524">
    <property type="term" value="F:ATP binding"/>
    <property type="evidence" value="ECO:0007669"/>
    <property type="project" value="UniProtKB-KW"/>
</dbReference>
<comment type="caution">
    <text evidence="15">The sequence shown here is derived from an EMBL/GenBank/DDBJ whole genome shotgun (WGS) entry which is preliminary data.</text>
</comment>
<evidence type="ECO:0000256" key="7">
    <source>
        <dbReference type="ARBA" id="ARBA00063809"/>
    </source>
</evidence>
<dbReference type="InterPro" id="IPR000594">
    <property type="entry name" value="ThiF_NAD_FAD-bd"/>
</dbReference>
<protein>
    <recommendedName>
        <fullName evidence="9">Molybdopterin-synthase adenylyltransferase</fullName>
        <ecNumber evidence="8">2.7.7.80</ecNumber>
    </recommendedName>
    <alternativeName>
        <fullName evidence="12">MoaD protein adenylase</fullName>
    </alternativeName>
    <alternativeName>
        <fullName evidence="10">Molybdopterin-converting factor subunit 1 adenylase</fullName>
    </alternativeName>
    <alternativeName>
        <fullName evidence="11">Sulfur carrier protein MoaD adenylyltransferase</fullName>
    </alternativeName>
</protein>
<dbReference type="GO" id="GO:0008641">
    <property type="term" value="F:ubiquitin-like modifier activating enzyme activity"/>
    <property type="evidence" value="ECO:0007669"/>
    <property type="project" value="InterPro"/>
</dbReference>
<comment type="catalytic activity">
    <reaction evidence="5">
        <text>[molybdopterin-synthase sulfur-carrier protein]-C-terminal Gly-Gly + ATP + H(+) = [molybdopterin-synthase sulfur-carrier protein]-C-terminal Gly-Gly-AMP + diphosphate</text>
        <dbReference type="Rhea" id="RHEA:43616"/>
        <dbReference type="Rhea" id="RHEA-COMP:12159"/>
        <dbReference type="Rhea" id="RHEA-COMP:12202"/>
        <dbReference type="ChEBI" id="CHEBI:15378"/>
        <dbReference type="ChEBI" id="CHEBI:30616"/>
        <dbReference type="ChEBI" id="CHEBI:33019"/>
        <dbReference type="ChEBI" id="CHEBI:90618"/>
        <dbReference type="ChEBI" id="CHEBI:90778"/>
        <dbReference type="EC" id="2.7.7.80"/>
    </reaction>
</comment>
<dbReference type="GO" id="GO:0061605">
    <property type="term" value="F:molybdopterin-synthase adenylyltransferase activity"/>
    <property type="evidence" value="ECO:0007669"/>
    <property type="project" value="UniProtKB-EC"/>
</dbReference>
<dbReference type="SUPFAM" id="SSF69572">
    <property type="entry name" value="Activating enzymes of the ubiquitin-like proteins"/>
    <property type="match status" value="1"/>
</dbReference>
<dbReference type="GO" id="GO:0004792">
    <property type="term" value="F:thiosulfate-cyanide sulfurtransferase activity"/>
    <property type="evidence" value="ECO:0007669"/>
    <property type="project" value="TreeGrafter"/>
</dbReference>
<evidence type="ECO:0000256" key="9">
    <source>
        <dbReference type="ARBA" id="ARBA00073635"/>
    </source>
</evidence>
<keyword evidence="13" id="KW-0472">Membrane</keyword>
<dbReference type="NCBIfam" id="NF004281">
    <property type="entry name" value="PRK05690.1"/>
    <property type="match status" value="1"/>
</dbReference>
<dbReference type="EMBL" id="JADCKQ010000010">
    <property type="protein sequence ID" value="MBI1494628.1"/>
    <property type="molecule type" value="Genomic_DNA"/>
</dbReference>
<evidence type="ECO:0000256" key="11">
    <source>
        <dbReference type="ARBA" id="ARBA00075328"/>
    </source>
</evidence>
<evidence type="ECO:0000259" key="14">
    <source>
        <dbReference type="Pfam" id="PF00899"/>
    </source>
</evidence>
<dbReference type="GO" id="GO:0008146">
    <property type="term" value="F:sulfotransferase activity"/>
    <property type="evidence" value="ECO:0007669"/>
    <property type="project" value="TreeGrafter"/>
</dbReference>
<evidence type="ECO:0000256" key="4">
    <source>
        <dbReference type="ARBA" id="ARBA00022840"/>
    </source>
</evidence>
<dbReference type="AlphaFoldDB" id="A0A8J7IXD0"/>
<organism evidence="15 16">
    <name type="scientific">Halocynthiibacter styelae</name>
    <dbReference type="NCBI Taxonomy" id="2761955"/>
    <lineage>
        <taxon>Bacteria</taxon>
        <taxon>Pseudomonadati</taxon>
        <taxon>Pseudomonadota</taxon>
        <taxon>Alphaproteobacteria</taxon>
        <taxon>Rhodobacterales</taxon>
        <taxon>Paracoccaceae</taxon>
        <taxon>Halocynthiibacter</taxon>
    </lineage>
</organism>
<gene>
    <name evidence="15" type="ORF">H1D41_13360</name>
</gene>
<keyword evidence="2" id="KW-0808">Transferase</keyword>
<comment type="similarity">
    <text evidence="1">Belongs to the HesA/MoeB/ThiF family.</text>
</comment>
<dbReference type="PANTHER" id="PTHR10953">
    <property type="entry name" value="UBIQUITIN-ACTIVATING ENZYME E1"/>
    <property type="match status" value="1"/>
</dbReference>
<dbReference type="InterPro" id="IPR035985">
    <property type="entry name" value="Ubiquitin-activating_enz"/>
</dbReference>
<dbReference type="CDD" id="cd00757">
    <property type="entry name" value="ThiF_MoeB_HesA_family"/>
    <property type="match status" value="1"/>
</dbReference>
<feature type="transmembrane region" description="Helical" evidence="13">
    <location>
        <begin position="50"/>
        <end position="71"/>
    </location>
</feature>
<keyword evidence="13" id="KW-0812">Transmembrane</keyword>
<dbReference type="GO" id="GO:0005829">
    <property type="term" value="C:cytosol"/>
    <property type="evidence" value="ECO:0007669"/>
    <property type="project" value="TreeGrafter"/>
</dbReference>
<dbReference type="FunFam" id="3.40.50.720:FF:000033">
    <property type="entry name" value="Adenylyltransferase and sulfurtransferase MOCS3"/>
    <property type="match status" value="1"/>
</dbReference>